<dbReference type="OrthoDB" id="3070884at2759"/>
<name>A0A9P5TFY0_GYMJU</name>
<accession>A0A9P5TFY0</accession>
<evidence type="ECO:0000313" key="2">
    <source>
        <dbReference type="Proteomes" id="UP000724874"/>
    </source>
</evidence>
<organism evidence="1 2">
    <name type="scientific">Gymnopilus junonius</name>
    <name type="common">Spectacular rustgill mushroom</name>
    <name type="synonym">Gymnopilus spectabilis subsp. junonius</name>
    <dbReference type="NCBI Taxonomy" id="109634"/>
    <lineage>
        <taxon>Eukaryota</taxon>
        <taxon>Fungi</taxon>
        <taxon>Dikarya</taxon>
        <taxon>Basidiomycota</taxon>
        <taxon>Agaricomycotina</taxon>
        <taxon>Agaricomycetes</taxon>
        <taxon>Agaricomycetidae</taxon>
        <taxon>Agaricales</taxon>
        <taxon>Agaricineae</taxon>
        <taxon>Hymenogastraceae</taxon>
        <taxon>Gymnopilus</taxon>
    </lineage>
</organism>
<evidence type="ECO:0000313" key="1">
    <source>
        <dbReference type="EMBL" id="KAF8876284.1"/>
    </source>
</evidence>
<protein>
    <recommendedName>
        <fullName evidence="3">F-box domain-containing protein</fullName>
    </recommendedName>
</protein>
<keyword evidence="2" id="KW-1185">Reference proteome</keyword>
<sequence length="171" mass="19368">MKCLTSESNSSACPLILPQEIVDLIIDAVAYSFFLDEDITRALLLCSLVRKPFHHAARRHLFSNIRFVMDDYANERATNLRRVLTHKSNEDLLLRVRSVALVPERYDGPLNQRILRSRKEGQGGLSNLHKTLDPTAETSSEERGLVELLRILSNTKLENLSICYHQGGLIA</sequence>
<gene>
    <name evidence="1" type="ORF">CPB84DRAFT_414903</name>
</gene>
<dbReference type="AlphaFoldDB" id="A0A9P5TFY0"/>
<comment type="caution">
    <text evidence="1">The sequence shown here is derived from an EMBL/GenBank/DDBJ whole genome shotgun (WGS) entry which is preliminary data.</text>
</comment>
<reference evidence="1" key="1">
    <citation type="submission" date="2020-11" db="EMBL/GenBank/DDBJ databases">
        <authorList>
            <consortium name="DOE Joint Genome Institute"/>
            <person name="Ahrendt S."/>
            <person name="Riley R."/>
            <person name="Andreopoulos W."/>
            <person name="LaButti K."/>
            <person name="Pangilinan J."/>
            <person name="Ruiz-duenas F.J."/>
            <person name="Barrasa J.M."/>
            <person name="Sanchez-Garcia M."/>
            <person name="Camarero S."/>
            <person name="Miyauchi S."/>
            <person name="Serrano A."/>
            <person name="Linde D."/>
            <person name="Babiker R."/>
            <person name="Drula E."/>
            <person name="Ayuso-Fernandez I."/>
            <person name="Pacheco R."/>
            <person name="Padilla G."/>
            <person name="Ferreira P."/>
            <person name="Barriuso J."/>
            <person name="Kellner H."/>
            <person name="Castanera R."/>
            <person name="Alfaro M."/>
            <person name="Ramirez L."/>
            <person name="Pisabarro A.G."/>
            <person name="Kuo A."/>
            <person name="Tritt A."/>
            <person name="Lipzen A."/>
            <person name="He G."/>
            <person name="Yan M."/>
            <person name="Ng V."/>
            <person name="Cullen D."/>
            <person name="Martin F."/>
            <person name="Rosso M.-N."/>
            <person name="Henrissat B."/>
            <person name="Hibbett D."/>
            <person name="Martinez A.T."/>
            <person name="Grigoriev I.V."/>
        </authorList>
    </citation>
    <scope>NUCLEOTIDE SEQUENCE</scope>
    <source>
        <strain evidence="1">AH 44721</strain>
    </source>
</reference>
<proteinExistence type="predicted"/>
<evidence type="ECO:0008006" key="3">
    <source>
        <dbReference type="Google" id="ProtNLM"/>
    </source>
</evidence>
<dbReference type="EMBL" id="JADNYJ010000184">
    <property type="protein sequence ID" value="KAF8876284.1"/>
    <property type="molecule type" value="Genomic_DNA"/>
</dbReference>
<dbReference type="Proteomes" id="UP000724874">
    <property type="component" value="Unassembled WGS sequence"/>
</dbReference>